<accession>A0A9D4R6S4</accession>
<evidence type="ECO:0000313" key="2">
    <source>
        <dbReference type="EMBL" id="KAH3857206.1"/>
    </source>
</evidence>
<proteinExistence type="predicted"/>
<feature type="region of interest" description="Disordered" evidence="1">
    <location>
        <begin position="316"/>
        <end position="369"/>
    </location>
</feature>
<comment type="caution">
    <text evidence="2">The sequence shown here is derived from an EMBL/GenBank/DDBJ whole genome shotgun (WGS) entry which is preliminary data.</text>
</comment>
<reference evidence="2" key="2">
    <citation type="submission" date="2020-11" db="EMBL/GenBank/DDBJ databases">
        <authorList>
            <person name="McCartney M.A."/>
            <person name="Auch B."/>
            <person name="Kono T."/>
            <person name="Mallez S."/>
            <person name="Becker A."/>
            <person name="Gohl D.M."/>
            <person name="Silverstein K.A.T."/>
            <person name="Koren S."/>
            <person name="Bechman K.B."/>
            <person name="Herman A."/>
            <person name="Abrahante J.E."/>
            <person name="Garbe J."/>
        </authorList>
    </citation>
    <scope>NUCLEOTIDE SEQUENCE</scope>
    <source>
        <strain evidence="2">Duluth1</strain>
        <tissue evidence="2">Whole animal</tissue>
    </source>
</reference>
<protein>
    <submittedName>
        <fullName evidence="2">Uncharacterized protein</fullName>
    </submittedName>
</protein>
<feature type="compositionally biased region" description="Polar residues" evidence="1">
    <location>
        <begin position="316"/>
        <end position="337"/>
    </location>
</feature>
<gene>
    <name evidence="2" type="ORF">DPMN_099811</name>
</gene>
<organism evidence="2 3">
    <name type="scientific">Dreissena polymorpha</name>
    <name type="common">Zebra mussel</name>
    <name type="synonym">Mytilus polymorpha</name>
    <dbReference type="NCBI Taxonomy" id="45954"/>
    <lineage>
        <taxon>Eukaryota</taxon>
        <taxon>Metazoa</taxon>
        <taxon>Spiralia</taxon>
        <taxon>Lophotrochozoa</taxon>
        <taxon>Mollusca</taxon>
        <taxon>Bivalvia</taxon>
        <taxon>Autobranchia</taxon>
        <taxon>Heteroconchia</taxon>
        <taxon>Euheterodonta</taxon>
        <taxon>Imparidentia</taxon>
        <taxon>Neoheterodontei</taxon>
        <taxon>Myida</taxon>
        <taxon>Dreissenoidea</taxon>
        <taxon>Dreissenidae</taxon>
        <taxon>Dreissena</taxon>
    </lineage>
</organism>
<evidence type="ECO:0000313" key="3">
    <source>
        <dbReference type="Proteomes" id="UP000828390"/>
    </source>
</evidence>
<feature type="compositionally biased region" description="Polar residues" evidence="1">
    <location>
        <begin position="356"/>
        <end position="369"/>
    </location>
</feature>
<dbReference type="EMBL" id="JAIWYP010000003">
    <property type="protein sequence ID" value="KAH3857206.1"/>
    <property type="molecule type" value="Genomic_DNA"/>
</dbReference>
<sequence length="369" mass="40296">MMDLRMKLGTLIAECDQRDTSIGSQQPTFHPIDTQRGRGDTGLGGQQMTFHPLDAQHDQRDTSIGSQQPTFHPMDTQRYRGDTGLGGQQTTFHPIDAQRDQVDMRLYIQQTTFHPDVTPTTLENRNTHALHNPVDTIHLTECVEYDRASCDQIQSPNTQTTALDTALNNSTPTTQNTELLAPPTKHIVIPTHLNTHPASTQGILTITHSTQPGVDMMVMPSLSSTTRRITTRRITTPLAPGHFTLIQVATQCAVGMEPTYPSSADGNHKRPRSSCDPVGNALSNQTSVSSAEMNSERTDGGLETENIAVLWLPSPQSFQGASSQPRDTSMSNFSSLSDFKHSSGSESEDHKPNVLSEKSSGDSPTVSQL</sequence>
<feature type="compositionally biased region" description="Polar residues" evidence="1">
    <location>
        <begin position="281"/>
        <end position="293"/>
    </location>
</feature>
<feature type="region of interest" description="Disordered" evidence="1">
    <location>
        <begin position="259"/>
        <end position="300"/>
    </location>
</feature>
<dbReference type="AlphaFoldDB" id="A0A9D4R6S4"/>
<keyword evidence="3" id="KW-1185">Reference proteome</keyword>
<dbReference type="Proteomes" id="UP000828390">
    <property type="component" value="Unassembled WGS sequence"/>
</dbReference>
<reference evidence="2" key="1">
    <citation type="journal article" date="2019" name="bioRxiv">
        <title>The Genome of the Zebra Mussel, Dreissena polymorpha: A Resource for Invasive Species Research.</title>
        <authorList>
            <person name="McCartney M.A."/>
            <person name="Auch B."/>
            <person name="Kono T."/>
            <person name="Mallez S."/>
            <person name="Zhang Y."/>
            <person name="Obille A."/>
            <person name="Becker A."/>
            <person name="Abrahante J.E."/>
            <person name="Garbe J."/>
            <person name="Badalamenti J.P."/>
            <person name="Herman A."/>
            <person name="Mangelson H."/>
            <person name="Liachko I."/>
            <person name="Sullivan S."/>
            <person name="Sone E.D."/>
            <person name="Koren S."/>
            <person name="Silverstein K.A.T."/>
            <person name="Beckman K.B."/>
            <person name="Gohl D.M."/>
        </authorList>
    </citation>
    <scope>NUCLEOTIDE SEQUENCE</scope>
    <source>
        <strain evidence="2">Duluth1</strain>
        <tissue evidence="2">Whole animal</tissue>
    </source>
</reference>
<name>A0A9D4R6S4_DREPO</name>
<feature type="compositionally biased region" description="Basic and acidic residues" evidence="1">
    <location>
        <begin position="338"/>
        <end position="352"/>
    </location>
</feature>
<evidence type="ECO:0000256" key="1">
    <source>
        <dbReference type="SAM" id="MobiDB-lite"/>
    </source>
</evidence>